<feature type="domain" description="Rho-GAP" evidence="4">
    <location>
        <begin position="737"/>
        <end position="952"/>
    </location>
</feature>
<dbReference type="InterPro" id="IPR057459">
    <property type="entry name" value="SYDE1/2_C2"/>
</dbReference>
<dbReference type="FunFam" id="2.60.40.150:FF:000195">
    <property type="entry name" value="Synapse defective Rho GTPase homolog 2"/>
    <property type="match status" value="1"/>
</dbReference>
<evidence type="ECO:0000256" key="2">
    <source>
        <dbReference type="SAM" id="MobiDB-lite"/>
    </source>
</evidence>
<dbReference type="eggNOG" id="KOG1452">
    <property type="taxonomic scope" value="Eukaryota"/>
</dbReference>
<feature type="region of interest" description="Disordered" evidence="2">
    <location>
        <begin position="1"/>
        <end position="103"/>
    </location>
</feature>
<dbReference type="InterPro" id="IPR052118">
    <property type="entry name" value="Rho-GAP_regulator"/>
</dbReference>
<reference evidence="6" key="1">
    <citation type="journal article" date="2013" name="Science">
        <title>Comparative analysis of bat genomes provides insight into the evolution of flight and immunity.</title>
        <authorList>
            <person name="Zhang G."/>
            <person name="Cowled C."/>
            <person name="Shi Z."/>
            <person name="Huang Z."/>
            <person name="Bishop-Lilly K.A."/>
            <person name="Fang X."/>
            <person name="Wynne J.W."/>
            <person name="Xiong Z."/>
            <person name="Baker M.L."/>
            <person name="Zhao W."/>
            <person name="Tachedjian M."/>
            <person name="Zhu Y."/>
            <person name="Zhou P."/>
            <person name="Jiang X."/>
            <person name="Ng J."/>
            <person name="Yang L."/>
            <person name="Wu L."/>
            <person name="Xiao J."/>
            <person name="Feng Y."/>
            <person name="Chen Y."/>
            <person name="Sun X."/>
            <person name="Zhang Y."/>
            <person name="Marsh G.A."/>
            <person name="Crameri G."/>
            <person name="Broder C.C."/>
            <person name="Frey K.G."/>
            <person name="Wang L.F."/>
            <person name="Wang J."/>
        </authorList>
    </citation>
    <scope>NUCLEOTIDE SEQUENCE [LARGE SCALE GENOMIC DNA]</scope>
</reference>
<gene>
    <name evidence="5" type="ORF">PAL_GLEAN10023918</name>
</gene>
<dbReference type="FunFam" id="1.10.555.10:FF:000031">
    <property type="entry name" value="rho GTPase-activating protein 100F isoform X6"/>
    <property type="match status" value="1"/>
</dbReference>
<dbReference type="STRING" id="9402.L5K756"/>
<dbReference type="GO" id="GO:0046578">
    <property type="term" value="P:regulation of Ras protein signal transduction"/>
    <property type="evidence" value="ECO:0007669"/>
    <property type="project" value="TreeGrafter"/>
</dbReference>
<dbReference type="Gene3D" id="1.10.555.10">
    <property type="entry name" value="Rho GTPase activation protein"/>
    <property type="match status" value="1"/>
</dbReference>
<evidence type="ECO:0000259" key="3">
    <source>
        <dbReference type="PROSITE" id="PS50004"/>
    </source>
</evidence>
<dbReference type="Proteomes" id="UP000010552">
    <property type="component" value="Unassembled WGS sequence"/>
</dbReference>
<dbReference type="PROSITE" id="PS50238">
    <property type="entry name" value="RHOGAP"/>
    <property type="match status" value="1"/>
</dbReference>
<dbReference type="Gene3D" id="2.60.40.150">
    <property type="entry name" value="C2 domain"/>
    <property type="match status" value="1"/>
</dbReference>
<dbReference type="GO" id="GO:0097060">
    <property type="term" value="C:synaptic membrane"/>
    <property type="evidence" value="ECO:0007669"/>
    <property type="project" value="TreeGrafter"/>
</dbReference>
<dbReference type="GO" id="GO:0007165">
    <property type="term" value="P:signal transduction"/>
    <property type="evidence" value="ECO:0007669"/>
    <property type="project" value="InterPro"/>
</dbReference>
<dbReference type="Pfam" id="PF00620">
    <property type="entry name" value="RhoGAP"/>
    <property type="match status" value="1"/>
</dbReference>
<name>L5K756_PTEAL</name>
<sequence>MQLSCSRSLESLRVGAKPPPFQRWPSDSWIRCGTRGDRDQSPPRGGGMDDWNGGSARVTAPSDLLTPEPKDPSRSPGSTFRDSAGTPVIRSSKGDGQEGLPFLRPPAVTVKKLQKWMYKGRLLSLGMKGRTGGTPRKVRGAQATSPNLGPFEMQESPVLSVPPDERITLTDLFENVYGPTVKRRELEDLKGNIGFRGQKPLNSITVSKKRNWLHQSTLRSYNLEEENKKCQNISHLSISPVSPPKHQLSQPFFKSSEEYCTCVVYNATDSSLSGNCSLDFNEENDADDEGEIWYNPIPEDDDVGISNPLSLSEANSAVLKFPTVSLRVLSSRDLMKEQHPEDLLYSSEHTGSVQTTQSNEVNPVSFIHSTEFVQQYRQRLGHKTQEGIMVEDSPMLKSTFTGPGILASTNKTELEHVEPSSPSSSPVKKGSSINWSFPDKLKSPRTVRKLSMKMKRLPELSRKLSVKGTLNYVNSPDNTSSLSKCNCQEIHHTVILPSGNTTTAAKRNVISRYHLDTSVASQHSYQKKTSISSKYSCKGGYLSDGDSPELLTKSSKHGSENKFGKGKEIIPNGCSKNEIDIDAFRHYSFSDQPKCSQYISGLMSVHFYGAEDLKPPRIDSKDIFCAIQVDSVNKARTALLTCRTTFLDMDHTFNIEIENAQHLKLVVFSWEPTPRKNRVCCHGTVVLPTLFRVTKTHQLAVKLEPRGLIYVKVTLLEQWENSLHGLDINREPVIFGVDIRKVVEKENTGLMVPLLIQKCIMEIVKRGCQVVGLYRLCGSAAVKKELREAFERDSKAVVLCENQYPDINVITGVLKDYLRELPSPLITKQLYEAVLDAMAKNPLKMSSDGCKNDPSDSKNTVDLLDCLPDVEKATLKMLLDHLKLVASYHEVNKMTCQNLAVCFGPVLLSQRQETSNHNNRVFTDSEELASALDFKKHIEVLHYLLQLWPVHRLTVRESTDNLFPEEKSSLNYLRKKKERPYVLNLSSNDSSRVLRPRQTRLDSPLSNRYAGDWSSCGENYFLNTKENLNDVDYDDVPSEDRENGENCSKMYGPDIMIEQPIPMSKECSFQTYLTMQTIESTVDRKVNLKDLQESIDTLIGNLERELNKNKLSMSV</sequence>
<evidence type="ECO:0000256" key="1">
    <source>
        <dbReference type="ARBA" id="ARBA00022468"/>
    </source>
</evidence>
<proteinExistence type="predicted"/>
<protein>
    <submittedName>
        <fullName evidence="5">Rho GTPase-activating protein SYDE2</fullName>
    </submittedName>
</protein>
<dbReference type="InterPro" id="IPR000198">
    <property type="entry name" value="RhoGAP_dom"/>
</dbReference>
<dbReference type="AlphaFoldDB" id="L5K756"/>
<organism evidence="5 6">
    <name type="scientific">Pteropus alecto</name>
    <name type="common">Black flying fox</name>
    <dbReference type="NCBI Taxonomy" id="9402"/>
    <lineage>
        <taxon>Eukaryota</taxon>
        <taxon>Metazoa</taxon>
        <taxon>Chordata</taxon>
        <taxon>Craniata</taxon>
        <taxon>Vertebrata</taxon>
        <taxon>Euteleostomi</taxon>
        <taxon>Mammalia</taxon>
        <taxon>Eutheria</taxon>
        <taxon>Laurasiatheria</taxon>
        <taxon>Chiroptera</taxon>
        <taxon>Yinpterochiroptera</taxon>
        <taxon>Pteropodoidea</taxon>
        <taxon>Pteropodidae</taxon>
        <taxon>Pteropodinae</taxon>
        <taxon>Pteropus</taxon>
    </lineage>
</organism>
<dbReference type="PROSITE" id="PS50004">
    <property type="entry name" value="C2"/>
    <property type="match status" value="1"/>
</dbReference>
<feature type="domain" description="C2" evidence="3">
    <location>
        <begin position="581"/>
        <end position="700"/>
    </location>
</feature>
<feature type="region of interest" description="Disordered" evidence="2">
    <location>
        <begin position="127"/>
        <end position="151"/>
    </location>
</feature>
<dbReference type="SMART" id="SM00324">
    <property type="entry name" value="RhoGAP"/>
    <property type="match status" value="1"/>
</dbReference>
<keyword evidence="1" id="KW-0343">GTPase activation</keyword>
<evidence type="ECO:0000313" key="6">
    <source>
        <dbReference type="Proteomes" id="UP000010552"/>
    </source>
</evidence>
<dbReference type="SUPFAM" id="SSF49562">
    <property type="entry name" value="C2 domain (Calcium/lipid-binding domain, CaLB)"/>
    <property type="match status" value="1"/>
</dbReference>
<evidence type="ECO:0000259" key="4">
    <source>
        <dbReference type="PROSITE" id="PS50238"/>
    </source>
</evidence>
<dbReference type="InParanoid" id="L5K756"/>
<evidence type="ECO:0000313" key="5">
    <source>
        <dbReference type="EMBL" id="ELK06303.1"/>
    </source>
</evidence>
<dbReference type="SUPFAM" id="SSF48350">
    <property type="entry name" value="GTPase activation domain, GAP"/>
    <property type="match status" value="1"/>
</dbReference>
<keyword evidence="6" id="KW-1185">Reference proteome</keyword>
<dbReference type="InterPro" id="IPR000008">
    <property type="entry name" value="C2_dom"/>
</dbReference>
<dbReference type="InterPro" id="IPR035892">
    <property type="entry name" value="C2_domain_sf"/>
</dbReference>
<dbReference type="GO" id="GO:0005096">
    <property type="term" value="F:GTPase activator activity"/>
    <property type="evidence" value="ECO:0007669"/>
    <property type="project" value="UniProtKB-KW"/>
</dbReference>
<dbReference type="PANTHER" id="PTHR46150">
    <property type="entry name" value="RHO GTPASE-ACTIVATING PROTEIN 100F"/>
    <property type="match status" value="1"/>
</dbReference>
<dbReference type="GO" id="GO:0016477">
    <property type="term" value="P:cell migration"/>
    <property type="evidence" value="ECO:0007669"/>
    <property type="project" value="TreeGrafter"/>
</dbReference>
<dbReference type="Pfam" id="PF25336">
    <property type="entry name" value="C2_SYDE"/>
    <property type="match status" value="1"/>
</dbReference>
<feature type="region of interest" description="Disordered" evidence="2">
    <location>
        <begin position="412"/>
        <end position="440"/>
    </location>
</feature>
<dbReference type="PANTHER" id="PTHR46150:SF1">
    <property type="entry name" value="RHO GTPASE-ACTIVATING PROTEIN SYDE2"/>
    <property type="match status" value="1"/>
</dbReference>
<feature type="compositionally biased region" description="Low complexity" evidence="2">
    <location>
        <begin position="419"/>
        <end position="432"/>
    </location>
</feature>
<dbReference type="EMBL" id="KB031032">
    <property type="protein sequence ID" value="ELK06303.1"/>
    <property type="molecule type" value="Genomic_DNA"/>
</dbReference>
<dbReference type="InterPro" id="IPR008936">
    <property type="entry name" value="Rho_GTPase_activation_prot"/>
</dbReference>
<dbReference type="FunCoup" id="L5K756">
    <property type="interactions" value="314"/>
</dbReference>
<accession>L5K756</accession>